<dbReference type="EMBL" id="BSXW01000411">
    <property type="protein sequence ID" value="GMF21519.1"/>
    <property type="molecule type" value="Genomic_DNA"/>
</dbReference>
<dbReference type="Proteomes" id="UP001165083">
    <property type="component" value="Unassembled WGS sequence"/>
</dbReference>
<name>A0A9W6WXQ8_9STRA</name>
<proteinExistence type="predicted"/>
<gene>
    <name evidence="2" type="ORF">Plil01_000850000</name>
</gene>
<dbReference type="AlphaFoldDB" id="A0A9W6WXQ8"/>
<reference evidence="2" key="1">
    <citation type="submission" date="2023-04" db="EMBL/GenBank/DDBJ databases">
        <title>Phytophthora lilii NBRC 32176.</title>
        <authorList>
            <person name="Ichikawa N."/>
            <person name="Sato H."/>
            <person name="Tonouchi N."/>
        </authorList>
    </citation>
    <scope>NUCLEOTIDE SEQUENCE</scope>
    <source>
        <strain evidence="2">NBRC 32176</strain>
    </source>
</reference>
<dbReference type="OrthoDB" id="123578at2759"/>
<organism evidence="2 3">
    <name type="scientific">Phytophthora lilii</name>
    <dbReference type="NCBI Taxonomy" id="2077276"/>
    <lineage>
        <taxon>Eukaryota</taxon>
        <taxon>Sar</taxon>
        <taxon>Stramenopiles</taxon>
        <taxon>Oomycota</taxon>
        <taxon>Peronosporomycetes</taxon>
        <taxon>Peronosporales</taxon>
        <taxon>Peronosporaceae</taxon>
        <taxon>Phytophthora</taxon>
    </lineage>
</organism>
<evidence type="ECO:0000313" key="2">
    <source>
        <dbReference type="EMBL" id="GMF21519.1"/>
    </source>
</evidence>
<keyword evidence="1" id="KW-1133">Transmembrane helix</keyword>
<keyword evidence="3" id="KW-1185">Reference proteome</keyword>
<evidence type="ECO:0000313" key="3">
    <source>
        <dbReference type="Proteomes" id="UP001165083"/>
    </source>
</evidence>
<feature type="transmembrane region" description="Helical" evidence="1">
    <location>
        <begin position="12"/>
        <end position="35"/>
    </location>
</feature>
<evidence type="ECO:0000256" key="1">
    <source>
        <dbReference type="SAM" id="Phobius"/>
    </source>
</evidence>
<keyword evidence="1" id="KW-0812">Transmembrane</keyword>
<feature type="transmembrane region" description="Helical" evidence="1">
    <location>
        <begin position="84"/>
        <end position="105"/>
    </location>
</feature>
<comment type="caution">
    <text evidence="2">The sequence shown here is derived from an EMBL/GenBank/DDBJ whole genome shotgun (WGS) entry which is preliminary data.</text>
</comment>
<accession>A0A9W6WXQ8</accession>
<keyword evidence="1" id="KW-0472">Membrane</keyword>
<sequence length="201" mass="22787">MCQVALTCIYPLYIFGFTSLTGVRQLLYVLMLPMIKSVSKHWISYYLADQSDIKPEVVIFNVEVFNALYVSSAVQSSSSLGTTIALMLIDVLHFWFSMHGTVAMLKKVQRLMSKIPGNHPVTNENFVEVALRLLEIEDRAESSDRLRSSVQGMKRNSLLLKAETIEASAKPKALVFYNTPLSWMYRLWSVSILEATVLSRK</sequence>
<protein>
    <submittedName>
        <fullName evidence="2">Unnamed protein product</fullName>
    </submittedName>
</protein>